<dbReference type="GO" id="GO:0015937">
    <property type="term" value="P:coenzyme A biosynthetic process"/>
    <property type="evidence" value="ECO:0007669"/>
    <property type="project" value="InterPro"/>
</dbReference>
<dbReference type="InterPro" id="IPR004567">
    <property type="entry name" value="Type_II_PanK"/>
</dbReference>
<dbReference type="Proteomes" id="UP000663860">
    <property type="component" value="Unassembled WGS sequence"/>
</dbReference>
<feature type="non-terminal residue" evidence="2">
    <location>
        <position position="1"/>
    </location>
</feature>
<dbReference type="AlphaFoldDB" id="A0A815JPD9"/>
<dbReference type="GO" id="GO:0005829">
    <property type="term" value="C:cytosol"/>
    <property type="evidence" value="ECO:0007669"/>
    <property type="project" value="TreeGrafter"/>
</dbReference>
<dbReference type="EMBL" id="CAJNOE010001065">
    <property type="protein sequence ID" value="CAF1382155.1"/>
    <property type="molecule type" value="Genomic_DNA"/>
</dbReference>
<dbReference type="GO" id="GO:0005634">
    <property type="term" value="C:nucleus"/>
    <property type="evidence" value="ECO:0007669"/>
    <property type="project" value="TreeGrafter"/>
</dbReference>
<dbReference type="InterPro" id="IPR043129">
    <property type="entry name" value="ATPase_NBD"/>
</dbReference>
<dbReference type="SUPFAM" id="SSF53067">
    <property type="entry name" value="Actin-like ATPase domain"/>
    <property type="match status" value="1"/>
</dbReference>
<evidence type="ECO:0000313" key="2">
    <source>
        <dbReference type="EMBL" id="CAF1382155.1"/>
    </source>
</evidence>
<comment type="caution">
    <text evidence="2">The sequence shown here is derived from an EMBL/GenBank/DDBJ whole genome shotgun (WGS) entry which is preliminary data.</text>
</comment>
<dbReference type="Gene3D" id="3.30.420.40">
    <property type="match status" value="1"/>
</dbReference>
<feature type="region of interest" description="Disordered" evidence="1">
    <location>
        <begin position="180"/>
        <end position="199"/>
    </location>
</feature>
<evidence type="ECO:0008006" key="4">
    <source>
        <dbReference type="Google" id="ProtNLM"/>
    </source>
</evidence>
<sequence length="199" mass="21938">DELDTLMKGLCYISKLNSKECFYYEEPQNDANPNKHPFVFDIKHPFLLVNIGSGISILHVESESSYRRITGTSIGGGTFLGLCCLLTGCSSYDEAIQLASEGDSTKVDKLVKDIYGGDYERFGLPGHIVASRKLRNQSQSNYLEMDDLLESSTSTSNSSNLIPPTTSDDIEQLQDLFNNNNARQSTKQTNSTAVSNLTC</sequence>
<protein>
    <recommendedName>
        <fullName evidence="4">Pantothenate kinase 1</fullName>
    </recommendedName>
</protein>
<gene>
    <name evidence="2" type="ORF">IZO911_LOCUS38477</name>
</gene>
<reference evidence="2" key="1">
    <citation type="submission" date="2021-02" db="EMBL/GenBank/DDBJ databases">
        <authorList>
            <person name="Nowell W R."/>
        </authorList>
    </citation>
    <scope>NUCLEOTIDE SEQUENCE</scope>
</reference>
<dbReference type="Pfam" id="PF03630">
    <property type="entry name" value="Fumble"/>
    <property type="match status" value="1"/>
</dbReference>
<dbReference type="PANTHER" id="PTHR12280:SF30">
    <property type="entry name" value="FUMBLE"/>
    <property type="match status" value="1"/>
</dbReference>
<organism evidence="2 3">
    <name type="scientific">Adineta steineri</name>
    <dbReference type="NCBI Taxonomy" id="433720"/>
    <lineage>
        <taxon>Eukaryota</taxon>
        <taxon>Metazoa</taxon>
        <taxon>Spiralia</taxon>
        <taxon>Gnathifera</taxon>
        <taxon>Rotifera</taxon>
        <taxon>Eurotatoria</taxon>
        <taxon>Bdelloidea</taxon>
        <taxon>Adinetida</taxon>
        <taxon>Adinetidae</taxon>
        <taxon>Adineta</taxon>
    </lineage>
</organism>
<accession>A0A815JPD9</accession>
<evidence type="ECO:0000313" key="3">
    <source>
        <dbReference type="Proteomes" id="UP000663860"/>
    </source>
</evidence>
<proteinExistence type="predicted"/>
<evidence type="ECO:0000256" key="1">
    <source>
        <dbReference type="SAM" id="MobiDB-lite"/>
    </source>
</evidence>
<dbReference type="GO" id="GO:0004594">
    <property type="term" value="F:pantothenate kinase activity"/>
    <property type="evidence" value="ECO:0007669"/>
    <property type="project" value="TreeGrafter"/>
</dbReference>
<dbReference type="GO" id="GO:0005524">
    <property type="term" value="F:ATP binding"/>
    <property type="evidence" value="ECO:0007669"/>
    <property type="project" value="InterPro"/>
</dbReference>
<dbReference type="PANTHER" id="PTHR12280">
    <property type="entry name" value="PANTOTHENATE KINASE"/>
    <property type="match status" value="1"/>
</dbReference>
<name>A0A815JPD9_9BILA</name>